<dbReference type="Proteomes" id="UP000272400">
    <property type="component" value="Unassembled WGS sequence"/>
</dbReference>
<accession>A0A3N1CQF6</accession>
<dbReference type="InterPro" id="IPR009078">
    <property type="entry name" value="Ferritin-like_SF"/>
</dbReference>
<proteinExistence type="predicted"/>
<dbReference type="Pfam" id="PF14530">
    <property type="entry name" value="DUF4439"/>
    <property type="match status" value="1"/>
</dbReference>
<name>A0A3N1CQF6_9ACTN</name>
<dbReference type="AlphaFoldDB" id="A0A3N1CQF6"/>
<organism evidence="2 3">
    <name type="scientific">Actinocorallia herbida</name>
    <dbReference type="NCBI Taxonomy" id="58109"/>
    <lineage>
        <taxon>Bacteria</taxon>
        <taxon>Bacillati</taxon>
        <taxon>Actinomycetota</taxon>
        <taxon>Actinomycetes</taxon>
        <taxon>Streptosporangiales</taxon>
        <taxon>Thermomonosporaceae</taxon>
        <taxon>Actinocorallia</taxon>
    </lineage>
</organism>
<comment type="caution">
    <text evidence="2">The sequence shown here is derived from an EMBL/GenBank/DDBJ whole genome shotgun (WGS) entry which is preliminary data.</text>
</comment>
<gene>
    <name evidence="2" type="ORF">EDD29_1054</name>
</gene>
<feature type="domain" description="DUF4439" evidence="1">
    <location>
        <begin position="6"/>
        <end position="133"/>
    </location>
</feature>
<dbReference type="InterPro" id="IPR029447">
    <property type="entry name" value="DUF4439"/>
</dbReference>
<dbReference type="InterPro" id="IPR012347">
    <property type="entry name" value="Ferritin-like"/>
</dbReference>
<evidence type="ECO:0000313" key="2">
    <source>
        <dbReference type="EMBL" id="ROO83550.1"/>
    </source>
</evidence>
<reference evidence="2 3" key="1">
    <citation type="submission" date="2018-11" db="EMBL/GenBank/DDBJ databases">
        <title>Sequencing the genomes of 1000 actinobacteria strains.</title>
        <authorList>
            <person name="Klenk H.-P."/>
        </authorList>
    </citation>
    <scope>NUCLEOTIDE SEQUENCE [LARGE SCALE GENOMIC DNA]</scope>
    <source>
        <strain evidence="2 3">DSM 44254</strain>
    </source>
</reference>
<dbReference type="Gene3D" id="1.20.1260.10">
    <property type="match status" value="1"/>
</dbReference>
<protein>
    <submittedName>
        <fullName evidence="2">Uncharacterized protein DUF4439</fullName>
    </submittedName>
</protein>
<dbReference type="SUPFAM" id="SSF47240">
    <property type="entry name" value="Ferritin-like"/>
    <property type="match status" value="1"/>
</dbReference>
<keyword evidence="3" id="KW-1185">Reference proteome</keyword>
<evidence type="ECO:0000259" key="1">
    <source>
        <dbReference type="Pfam" id="PF14530"/>
    </source>
</evidence>
<sequence length="141" mass="14994">MSAVTALQAALAAEHRAVYLYGVIGARSAHPAKPRVTKLWERHKLRRDDLIGFLRARDAEPVTSEAAYPVPDGKTPAELGAAVESDVLTAYLPLAGAVPKALRAYAATAMQDAMNVHVRWSRTAPANAFPGLDPAALEPDA</sequence>
<dbReference type="EMBL" id="RJKE01000001">
    <property type="protein sequence ID" value="ROO83550.1"/>
    <property type="molecule type" value="Genomic_DNA"/>
</dbReference>
<evidence type="ECO:0000313" key="3">
    <source>
        <dbReference type="Proteomes" id="UP000272400"/>
    </source>
</evidence>
<dbReference type="RefSeq" id="WP_170201295.1">
    <property type="nucleotide sequence ID" value="NZ_RJKE01000001.1"/>
</dbReference>